<evidence type="ECO:0000259" key="12">
    <source>
        <dbReference type="PROSITE" id="PS51123"/>
    </source>
</evidence>
<dbReference type="SUPFAM" id="SSF103088">
    <property type="entry name" value="OmpA-like"/>
    <property type="match status" value="1"/>
</dbReference>
<dbReference type="Gene3D" id="3.30.1330.60">
    <property type="entry name" value="OmpA-like domain"/>
    <property type="match status" value="1"/>
</dbReference>
<keyword evidence="8 10" id="KW-0472">Membrane</keyword>
<dbReference type="CDD" id="cd07185">
    <property type="entry name" value="OmpA_C-like"/>
    <property type="match status" value="1"/>
</dbReference>
<keyword evidence="13" id="KW-0966">Cell projection</keyword>
<dbReference type="Proteomes" id="UP000287401">
    <property type="component" value="Unassembled WGS sequence"/>
</dbReference>
<evidence type="ECO:0000256" key="5">
    <source>
        <dbReference type="ARBA" id="ARBA00022729"/>
    </source>
</evidence>
<dbReference type="PANTHER" id="PTHR30329">
    <property type="entry name" value="STATOR ELEMENT OF FLAGELLAR MOTOR COMPLEX"/>
    <property type="match status" value="1"/>
</dbReference>
<dbReference type="InterPro" id="IPR011250">
    <property type="entry name" value="OMP/PagP_B-barrel"/>
</dbReference>
<dbReference type="Pfam" id="PF13505">
    <property type="entry name" value="OMP_b-brl"/>
    <property type="match status" value="1"/>
</dbReference>
<keyword evidence="13" id="KW-0282">Flagellum</keyword>
<evidence type="ECO:0000256" key="1">
    <source>
        <dbReference type="ARBA" id="ARBA00004571"/>
    </source>
</evidence>
<evidence type="ECO:0000313" key="13">
    <source>
        <dbReference type="EMBL" id="RSU45632.1"/>
    </source>
</evidence>
<keyword evidence="6" id="KW-0406">Ion transport</keyword>
<feature type="chain" id="PRO_5019533661" evidence="11">
    <location>
        <begin position="22"/>
        <end position="342"/>
    </location>
</feature>
<dbReference type="PROSITE" id="PS51123">
    <property type="entry name" value="OMPA_2"/>
    <property type="match status" value="1"/>
</dbReference>
<name>A0A430BAP4_SPHYA</name>
<evidence type="ECO:0000256" key="7">
    <source>
        <dbReference type="ARBA" id="ARBA00023114"/>
    </source>
</evidence>
<accession>A0A430BAP4</accession>
<dbReference type="GO" id="GO:0006811">
    <property type="term" value="P:monoatomic ion transport"/>
    <property type="evidence" value="ECO:0007669"/>
    <property type="project" value="UniProtKB-KW"/>
</dbReference>
<keyword evidence="13" id="KW-0969">Cilium</keyword>
<organism evidence="13 14">
    <name type="scientific">Sphingobium yanoikuyae</name>
    <name type="common">Sphingomonas yanoikuyae</name>
    <dbReference type="NCBI Taxonomy" id="13690"/>
    <lineage>
        <taxon>Bacteria</taxon>
        <taxon>Pseudomonadati</taxon>
        <taxon>Pseudomonadota</taxon>
        <taxon>Alphaproteobacteria</taxon>
        <taxon>Sphingomonadales</taxon>
        <taxon>Sphingomonadaceae</taxon>
        <taxon>Sphingobium</taxon>
    </lineage>
</organism>
<keyword evidence="2" id="KW-0813">Transport</keyword>
<comment type="caution">
    <text evidence="13">The sequence shown here is derived from an EMBL/GenBank/DDBJ whole genome shotgun (WGS) entry which is preliminary data.</text>
</comment>
<evidence type="ECO:0000313" key="14">
    <source>
        <dbReference type="Proteomes" id="UP000287401"/>
    </source>
</evidence>
<dbReference type="InterPro" id="IPR027385">
    <property type="entry name" value="Beta-barrel_OMP"/>
</dbReference>
<dbReference type="GO" id="GO:0015288">
    <property type="term" value="F:porin activity"/>
    <property type="evidence" value="ECO:0007669"/>
    <property type="project" value="UniProtKB-KW"/>
</dbReference>
<evidence type="ECO:0000256" key="2">
    <source>
        <dbReference type="ARBA" id="ARBA00022448"/>
    </source>
</evidence>
<gene>
    <name evidence="13" type="ORF">DAH51_27375</name>
</gene>
<sequence>MRKLALAAALATSALATPALARDNSWYVGVDAGVMIVEDQDITFTPGNGTVASNTVAADYHKGYDFDANIGYDFGGFRLEAEAAYKRAKVDLDDSGFGGAASALSFMLNGLLDFGPDDGLQGFVGGGVGVSRGKLANDLVNDSDTGFAWQAIAGVRYPVTNNVDVSLKYRFFNQDDIKLIPAYTTIGGPAGSEASTKLRTHSLLLGLTYNFGAPAEPAPPPPPAPECSPGPYIVFFEWDKSDITPDAATILDNAVSAYSACGNAQVMLAGHADRSGAASYNVGLSQRRADAAKAYLASKGIPDGVMTTQAFGESKPRVDTADGVREVQNRRVEISYGPGSGQ</sequence>
<evidence type="ECO:0000256" key="4">
    <source>
        <dbReference type="ARBA" id="ARBA00022692"/>
    </source>
</evidence>
<dbReference type="InterPro" id="IPR036737">
    <property type="entry name" value="OmpA-like_sf"/>
</dbReference>
<keyword evidence="5 11" id="KW-0732">Signal</keyword>
<dbReference type="PRINTS" id="PR01021">
    <property type="entry name" value="OMPADOMAIN"/>
</dbReference>
<feature type="signal peptide" evidence="11">
    <location>
        <begin position="1"/>
        <end position="21"/>
    </location>
</feature>
<evidence type="ECO:0000256" key="3">
    <source>
        <dbReference type="ARBA" id="ARBA00022452"/>
    </source>
</evidence>
<evidence type="ECO:0000256" key="9">
    <source>
        <dbReference type="ARBA" id="ARBA00023237"/>
    </source>
</evidence>
<dbReference type="GO" id="GO:0009279">
    <property type="term" value="C:cell outer membrane"/>
    <property type="evidence" value="ECO:0007669"/>
    <property type="project" value="UniProtKB-SubCell"/>
</dbReference>
<evidence type="ECO:0000256" key="10">
    <source>
        <dbReference type="PROSITE-ProRule" id="PRU00473"/>
    </source>
</evidence>
<dbReference type="InterPro" id="IPR006664">
    <property type="entry name" value="OMP_bac"/>
</dbReference>
<evidence type="ECO:0000256" key="11">
    <source>
        <dbReference type="SAM" id="SignalP"/>
    </source>
</evidence>
<evidence type="ECO:0000256" key="8">
    <source>
        <dbReference type="ARBA" id="ARBA00023136"/>
    </source>
</evidence>
<dbReference type="InterPro" id="IPR050330">
    <property type="entry name" value="Bact_OuterMem_StrucFunc"/>
</dbReference>
<keyword evidence="3" id="KW-1134">Transmembrane beta strand</keyword>
<comment type="subcellular location">
    <subcellularLocation>
        <location evidence="1">Cell outer membrane</location>
        <topology evidence="1">Multi-pass membrane protein</topology>
    </subcellularLocation>
</comment>
<dbReference type="InterPro" id="IPR006665">
    <property type="entry name" value="OmpA-like"/>
</dbReference>
<dbReference type="PANTHER" id="PTHR30329:SF21">
    <property type="entry name" value="LIPOPROTEIN YIAD-RELATED"/>
    <property type="match status" value="1"/>
</dbReference>
<keyword evidence="7" id="KW-0626">Porin</keyword>
<evidence type="ECO:0000256" key="6">
    <source>
        <dbReference type="ARBA" id="ARBA00023065"/>
    </source>
</evidence>
<protein>
    <submittedName>
        <fullName evidence="13">Flagellar motor protein MotB</fullName>
    </submittedName>
</protein>
<feature type="domain" description="OmpA-like" evidence="12">
    <location>
        <begin position="223"/>
        <end position="340"/>
    </location>
</feature>
<dbReference type="GO" id="GO:0046930">
    <property type="term" value="C:pore complex"/>
    <property type="evidence" value="ECO:0007669"/>
    <property type="project" value="UniProtKB-KW"/>
</dbReference>
<dbReference type="Gene3D" id="2.40.160.20">
    <property type="match status" value="1"/>
</dbReference>
<dbReference type="Pfam" id="PF00691">
    <property type="entry name" value="OmpA"/>
    <property type="match status" value="1"/>
</dbReference>
<dbReference type="AlphaFoldDB" id="A0A430BAP4"/>
<dbReference type="SUPFAM" id="SSF56925">
    <property type="entry name" value="OMPA-like"/>
    <property type="match status" value="1"/>
</dbReference>
<reference evidence="13 14" key="1">
    <citation type="submission" date="2018-07" db="EMBL/GenBank/DDBJ databases">
        <title>Genomic and Epidemiologic Investigation of an Indolent Hospital Outbreak.</title>
        <authorList>
            <person name="Johnson R.C."/>
            <person name="Deming C."/>
            <person name="Conlan S."/>
            <person name="Zellmer C.J."/>
            <person name="Michelin A.V."/>
            <person name="Lee-Lin S."/>
            <person name="Thomas P.J."/>
            <person name="Park M."/>
            <person name="Weingarten R.A."/>
            <person name="Less J."/>
            <person name="Dekker J.P."/>
            <person name="Frank K.M."/>
            <person name="Musser K.A."/>
            <person name="Mcquiston J.R."/>
            <person name="Henderson D.K."/>
            <person name="Lau A.F."/>
            <person name="Palmore T.N."/>
            <person name="Segre J.A."/>
        </authorList>
    </citation>
    <scope>NUCLEOTIDE SEQUENCE [LARGE SCALE GENOMIC DNA]</scope>
    <source>
        <strain evidence="13 14">SK-NIH.Env6_1116</strain>
    </source>
</reference>
<dbReference type="RefSeq" id="WP_126000320.1">
    <property type="nucleotide sequence ID" value="NZ_CAUUIR010000130.1"/>
</dbReference>
<keyword evidence="9" id="KW-0998">Cell outer membrane</keyword>
<proteinExistence type="predicted"/>
<keyword evidence="4" id="KW-0812">Transmembrane</keyword>
<dbReference type="EMBL" id="QRAL01000075">
    <property type="protein sequence ID" value="RSU45632.1"/>
    <property type="molecule type" value="Genomic_DNA"/>
</dbReference>